<name>A0A812IGK8_9DINO</name>
<organism evidence="1 2">
    <name type="scientific">Symbiodinium natans</name>
    <dbReference type="NCBI Taxonomy" id="878477"/>
    <lineage>
        <taxon>Eukaryota</taxon>
        <taxon>Sar</taxon>
        <taxon>Alveolata</taxon>
        <taxon>Dinophyceae</taxon>
        <taxon>Suessiales</taxon>
        <taxon>Symbiodiniaceae</taxon>
        <taxon>Symbiodinium</taxon>
    </lineage>
</organism>
<comment type="caution">
    <text evidence="1">The sequence shown here is derived from an EMBL/GenBank/DDBJ whole genome shotgun (WGS) entry which is preliminary data.</text>
</comment>
<dbReference type="Proteomes" id="UP000604046">
    <property type="component" value="Unassembled WGS sequence"/>
</dbReference>
<reference evidence="1" key="1">
    <citation type="submission" date="2021-02" db="EMBL/GenBank/DDBJ databases">
        <authorList>
            <person name="Dougan E. K."/>
            <person name="Rhodes N."/>
            <person name="Thang M."/>
            <person name="Chan C."/>
        </authorList>
    </citation>
    <scope>NUCLEOTIDE SEQUENCE</scope>
</reference>
<evidence type="ECO:0000313" key="2">
    <source>
        <dbReference type="Proteomes" id="UP000604046"/>
    </source>
</evidence>
<protein>
    <submittedName>
        <fullName evidence="1">Uncharacterized protein</fullName>
    </submittedName>
</protein>
<evidence type="ECO:0000313" key="1">
    <source>
        <dbReference type="EMBL" id="CAE7037923.1"/>
    </source>
</evidence>
<gene>
    <name evidence="1" type="ORF">SNAT2548_LOCUS4548</name>
</gene>
<accession>A0A812IGK8</accession>
<dbReference type="EMBL" id="CAJNDS010000280">
    <property type="protein sequence ID" value="CAE7037923.1"/>
    <property type="molecule type" value="Genomic_DNA"/>
</dbReference>
<keyword evidence="2" id="KW-1185">Reference proteome</keyword>
<sequence length="1037" mass="117104">MTSPKVLFWDQLDKNEKNKIRRVCIPKPGSGNLEVPENIFEMWQDAAKGRETLYRMWAKSGGVKAVFVESVLVMSKSTRSKKLSVKGGFYSKEDMSTELGYKQSRIDKIVKWAESKNLVRTCEYDDEVLEYWVNIRTEGVLSQEDIDTMEHQKKYEGDGGTDLQMKPRVSLDDFSFGDDDPLVHRNNADKVLVKLNEHLAQTLKARTVSKLEALLKDFEGVYEDMGDCKAEGKINGFGEKLVADCENHFKKAQKLNLALQTLSRLRKASRLRLFSFVKAHMSVQSTLPGAVKRVSLDIAEGVARGKNKALAELYVCYTKKVLRPSSEELLSPQVYLIAKKYGKGAWVVREIQQENGGKALSVIKIGLTSNPFVRRESYARQNFKSFVVIHQTSRADLLGMLEMLEAAVIAEFYDNGRQCRNQLRGGESMRDKNFVPRFPPPYYVYCAATNAAQRVPAKDLVIDAKAAAKKDSCRVLAKIAKVKESSADVPLFKIFQEHGLALEVEFSFSKLATLERYPYIDPRKLFTVLGDGYFHKVLGVPAHLAKESLELFWEKFRVLHPNHQVFSQYVPLATLIPYYLHGDGGRGFKKDPIEILSMLPALGAGSNAKPVDLSSKRKAEDIALGINLRGSSGTTRFLFAVLSSLVYKHHPTVFDELMRLWGKKLESLFADGFEACGSTWRIVILGFTGDNPFIKKVAHLNRSFNNVRKTHSSKNDQKGCCWLCMAGKETRTEHYPFEHLGFFDPAWISTQGLNNPLPWAGNGGPLLQHMLLDPDESPAAFFKADFFHVYHAGVGKDFAASAVVYSMSKLFGLGGIDRDLKALNDALAVYVRKHKTRLHCGFLTKDLLGYNSTREYPEGKWSKNMDTAIVMKFVVDLLQQRRFQDTVQSDDILKTILASATAIGAVLNRCLEAEYFMSDADCVYVIRKGHEFLCGYSSLVAMCYGRQLCLFKLRPKTHYMNHILLNVYTEWCRTGTAVNPLSEATFMSEDFVGHSARLSRRVDPRAIALKVLQRYLLWMQTALDKDALQTLDLSWLL</sequence>
<dbReference type="AlphaFoldDB" id="A0A812IGK8"/>
<proteinExistence type="predicted"/>
<dbReference type="OrthoDB" id="443056at2759"/>